<reference evidence="2" key="1">
    <citation type="journal article" date="2023" name="Mol. Phylogenet. Evol.">
        <title>Genome-scale phylogeny and comparative genomics of the fungal order Sordariales.</title>
        <authorList>
            <person name="Hensen N."/>
            <person name="Bonometti L."/>
            <person name="Westerberg I."/>
            <person name="Brannstrom I.O."/>
            <person name="Guillou S."/>
            <person name="Cros-Aarteil S."/>
            <person name="Calhoun S."/>
            <person name="Haridas S."/>
            <person name="Kuo A."/>
            <person name="Mondo S."/>
            <person name="Pangilinan J."/>
            <person name="Riley R."/>
            <person name="LaButti K."/>
            <person name="Andreopoulos B."/>
            <person name="Lipzen A."/>
            <person name="Chen C."/>
            <person name="Yan M."/>
            <person name="Daum C."/>
            <person name="Ng V."/>
            <person name="Clum A."/>
            <person name="Steindorff A."/>
            <person name="Ohm R.A."/>
            <person name="Martin F."/>
            <person name="Silar P."/>
            <person name="Natvig D.O."/>
            <person name="Lalanne C."/>
            <person name="Gautier V."/>
            <person name="Ament-Velasquez S.L."/>
            <person name="Kruys A."/>
            <person name="Hutchinson M.I."/>
            <person name="Powell A.J."/>
            <person name="Barry K."/>
            <person name="Miller A.N."/>
            <person name="Grigoriev I.V."/>
            <person name="Debuchy R."/>
            <person name="Gladieux P."/>
            <person name="Hiltunen Thoren M."/>
            <person name="Johannesson H."/>
        </authorList>
    </citation>
    <scope>NUCLEOTIDE SEQUENCE</scope>
    <source>
        <strain evidence="2">CBS 118394</strain>
    </source>
</reference>
<dbReference type="AlphaFoldDB" id="A0AAE0IC46"/>
<gene>
    <name evidence="2" type="ORF">B0H66DRAFT_201100</name>
</gene>
<dbReference type="Proteomes" id="UP001283341">
    <property type="component" value="Unassembled WGS sequence"/>
</dbReference>
<comment type="caution">
    <text evidence="2">The sequence shown here is derived from an EMBL/GenBank/DDBJ whole genome shotgun (WGS) entry which is preliminary data.</text>
</comment>
<evidence type="ECO:0000313" key="2">
    <source>
        <dbReference type="EMBL" id="KAK3322375.1"/>
    </source>
</evidence>
<proteinExistence type="predicted"/>
<dbReference type="EMBL" id="JAUEDM010000003">
    <property type="protein sequence ID" value="KAK3322375.1"/>
    <property type="molecule type" value="Genomic_DNA"/>
</dbReference>
<protein>
    <submittedName>
        <fullName evidence="2">Uncharacterized protein</fullName>
    </submittedName>
</protein>
<evidence type="ECO:0000256" key="1">
    <source>
        <dbReference type="SAM" id="MobiDB-lite"/>
    </source>
</evidence>
<keyword evidence="3" id="KW-1185">Reference proteome</keyword>
<organism evidence="2 3">
    <name type="scientific">Apodospora peruviana</name>
    <dbReference type="NCBI Taxonomy" id="516989"/>
    <lineage>
        <taxon>Eukaryota</taxon>
        <taxon>Fungi</taxon>
        <taxon>Dikarya</taxon>
        <taxon>Ascomycota</taxon>
        <taxon>Pezizomycotina</taxon>
        <taxon>Sordariomycetes</taxon>
        <taxon>Sordariomycetidae</taxon>
        <taxon>Sordariales</taxon>
        <taxon>Lasiosphaeriaceae</taxon>
        <taxon>Apodospora</taxon>
    </lineage>
</organism>
<name>A0AAE0IC46_9PEZI</name>
<evidence type="ECO:0000313" key="3">
    <source>
        <dbReference type="Proteomes" id="UP001283341"/>
    </source>
</evidence>
<accession>A0AAE0IC46</accession>
<sequence length="180" mass="20270">MSPATARSWFAKSNWCSVGSWKQRVSLRRVWSFCGSLGLSAKWNWDWTHQLMFPMLDPRSVSLFSTASCSWKKQRTPLRKAPKSRTPAFCCILARWAPCPGSKLPAASRQRAKEQGTRGYGKWSNTMKSAAKIWSPCCPALFHHATQFSLPCSHSHPPITHHGTNPHSLQPSATALQKRH</sequence>
<reference evidence="2" key="2">
    <citation type="submission" date="2023-06" db="EMBL/GenBank/DDBJ databases">
        <authorList>
            <consortium name="Lawrence Berkeley National Laboratory"/>
            <person name="Haridas S."/>
            <person name="Hensen N."/>
            <person name="Bonometti L."/>
            <person name="Westerberg I."/>
            <person name="Brannstrom I.O."/>
            <person name="Guillou S."/>
            <person name="Cros-Aarteil S."/>
            <person name="Calhoun S."/>
            <person name="Kuo A."/>
            <person name="Mondo S."/>
            <person name="Pangilinan J."/>
            <person name="Riley R."/>
            <person name="Labutti K."/>
            <person name="Andreopoulos B."/>
            <person name="Lipzen A."/>
            <person name="Chen C."/>
            <person name="Yanf M."/>
            <person name="Daum C."/>
            <person name="Ng V."/>
            <person name="Clum A."/>
            <person name="Steindorff A."/>
            <person name="Ohm R."/>
            <person name="Martin F."/>
            <person name="Silar P."/>
            <person name="Natvig D."/>
            <person name="Lalanne C."/>
            <person name="Gautier V."/>
            <person name="Ament-Velasquez S.L."/>
            <person name="Kruys A."/>
            <person name="Hutchinson M.I."/>
            <person name="Powell A.J."/>
            <person name="Barry K."/>
            <person name="Miller A.N."/>
            <person name="Grigoriev I.V."/>
            <person name="Debuchy R."/>
            <person name="Gladieux P."/>
            <person name="Thoren M.H."/>
            <person name="Johannesson H."/>
        </authorList>
    </citation>
    <scope>NUCLEOTIDE SEQUENCE</scope>
    <source>
        <strain evidence="2">CBS 118394</strain>
    </source>
</reference>
<feature type="compositionally biased region" description="Polar residues" evidence="1">
    <location>
        <begin position="162"/>
        <end position="180"/>
    </location>
</feature>
<feature type="region of interest" description="Disordered" evidence="1">
    <location>
        <begin position="159"/>
        <end position="180"/>
    </location>
</feature>